<evidence type="ECO:0000256" key="1">
    <source>
        <dbReference type="ARBA" id="ARBA00004571"/>
    </source>
</evidence>
<comment type="subcellular location">
    <subcellularLocation>
        <location evidence="1">Cell outer membrane</location>
        <topology evidence="1">Multi-pass membrane protein</topology>
    </subcellularLocation>
</comment>
<dbReference type="PROSITE" id="PS51257">
    <property type="entry name" value="PROKAR_LIPOPROTEIN"/>
    <property type="match status" value="1"/>
</dbReference>
<keyword evidence="10" id="KW-0998">Cell outer membrane</keyword>
<evidence type="ECO:0000256" key="9">
    <source>
        <dbReference type="ARBA" id="ARBA00023136"/>
    </source>
</evidence>
<name>A0A936Z5Y7_9BURK</name>
<evidence type="ECO:0000256" key="7">
    <source>
        <dbReference type="ARBA" id="ARBA00023065"/>
    </source>
</evidence>
<keyword evidence="6 11" id="KW-0732">Signal</keyword>
<evidence type="ECO:0000256" key="2">
    <source>
        <dbReference type="ARBA" id="ARBA00011233"/>
    </source>
</evidence>
<organism evidence="13 14">
    <name type="scientific">Ramlibacter monticola</name>
    <dbReference type="NCBI Taxonomy" id="1926872"/>
    <lineage>
        <taxon>Bacteria</taxon>
        <taxon>Pseudomonadati</taxon>
        <taxon>Pseudomonadota</taxon>
        <taxon>Betaproteobacteria</taxon>
        <taxon>Burkholderiales</taxon>
        <taxon>Comamonadaceae</taxon>
        <taxon>Ramlibacter</taxon>
    </lineage>
</organism>
<keyword evidence="5" id="KW-0812">Transmembrane</keyword>
<evidence type="ECO:0000313" key="14">
    <source>
        <dbReference type="Proteomes" id="UP000599109"/>
    </source>
</evidence>
<dbReference type="Proteomes" id="UP000599109">
    <property type="component" value="Unassembled WGS sequence"/>
</dbReference>
<evidence type="ECO:0000256" key="5">
    <source>
        <dbReference type="ARBA" id="ARBA00022692"/>
    </source>
</evidence>
<evidence type="ECO:0000256" key="8">
    <source>
        <dbReference type="ARBA" id="ARBA00023114"/>
    </source>
</evidence>
<dbReference type="RefSeq" id="WP_201677242.1">
    <property type="nucleotide sequence ID" value="NZ_JAEQNE010000008.1"/>
</dbReference>
<reference evidence="13 14" key="1">
    <citation type="journal article" date="2017" name="Int. J. Syst. Evol. Microbiol.">
        <title>Ramlibacter monticola sp. nov., isolated from forest soil.</title>
        <authorList>
            <person name="Chaudhary D.K."/>
            <person name="Kim J."/>
        </authorList>
    </citation>
    <scope>NUCLEOTIDE SEQUENCE [LARGE SCALE GENOMIC DNA]</scope>
    <source>
        <strain evidence="13 14">KACC 19175</strain>
    </source>
</reference>
<dbReference type="InterPro" id="IPR033900">
    <property type="entry name" value="Gram_neg_porin_domain"/>
</dbReference>
<dbReference type="PANTHER" id="PTHR34501:SF9">
    <property type="entry name" value="MAJOR OUTER MEMBRANE PROTEIN P.IA"/>
    <property type="match status" value="1"/>
</dbReference>
<dbReference type="GO" id="GO:0006811">
    <property type="term" value="P:monoatomic ion transport"/>
    <property type="evidence" value="ECO:0007669"/>
    <property type="project" value="UniProtKB-KW"/>
</dbReference>
<evidence type="ECO:0000256" key="11">
    <source>
        <dbReference type="SAM" id="SignalP"/>
    </source>
</evidence>
<dbReference type="Gene3D" id="2.40.160.10">
    <property type="entry name" value="Porin"/>
    <property type="match status" value="1"/>
</dbReference>
<dbReference type="EMBL" id="JAEQNE010000008">
    <property type="protein sequence ID" value="MBL0394581.1"/>
    <property type="molecule type" value="Genomic_DNA"/>
</dbReference>
<evidence type="ECO:0000313" key="13">
    <source>
        <dbReference type="EMBL" id="MBL0394581.1"/>
    </source>
</evidence>
<keyword evidence="7" id="KW-0406">Ion transport</keyword>
<keyword evidence="3" id="KW-0813">Transport</keyword>
<proteinExistence type="predicted"/>
<dbReference type="SUPFAM" id="SSF56935">
    <property type="entry name" value="Porins"/>
    <property type="match status" value="1"/>
</dbReference>
<evidence type="ECO:0000259" key="12">
    <source>
        <dbReference type="Pfam" id="PF13609"/>
    </source>
</evidence>
<evidence type="ECO:0000256" key="6">
    <source>
        <dbReference type="ARBA" id="ARBA00022729"/>
    </source>
</evidence>
<dbReference type="GO" id="GO:0015288">
    <property type="term" value="F:porin activity"/>
    <property type="evidence" value="ECO:0007669"/>
    <property type="project" value="UniProtKB-KW"/>
</dbReference>
<feature type="chain" id="PRO_5037829091" evidence="11">
    <location>
        <begin position="22"/>
        <end position="405"/>
    </location>
</feature>
<keyword evidence="14" id="KW-1185">Reference proteome</keyword>
<dbReference type="InterPro" id="IPR050298">
    <property type="entry name" value="Gram-neg_bact_OMP"/>
</dbReference>
<evidence type="ECO:0000256" key="3">
    <source>
        <dbReference type="ARBA" id="ARBA00022448"/>
    </source>
</evidence>
<protein>
    <submittedName>
        <fullName evidence="13">Porin</fullName>
    </submittedName>
</protein>
<comment type="caution">
    <text evidence="13">The sequence shown here is derived from an EMBL/GenBank/DDBJ whole genome shotgun (WGS) entry which is preliminary data.</text>
</comment>
<keyword evidence="8" id="KW-0626">Porin</keyword>
<dbReference type="PANTHER" id="PTHR34501">
    <property type="entry name" value="PROTEIN YDDL-RELATED"/>
    <property type="match status" value="1"/>
</dbReference>
<dbReference type="CDD" id="cd00342">
    <property type="entry name" value="gram_neg_porins"/>
    <property type="match status" value="1"/>
</dbReference>
<feature type="signal peptide" evidence="11">
    <location>
        <begin position="1"/>
        <end position="21"/>
    </location>
</feature>
<dbReference type="GO" id="GO:0009279">
    <property type="term" value="C:cell outer membrane"/>
    <property type="evidence" value="ECO:0007669"/>
    <property type="project" value="UniProtKB-SubCell"/>
</dbReference>
<dbReference type="GO" id="GO:0046930">
    <property type="term" value="C:pore complex"/>
    <property type="evidence" value="ECO:0007669"/>
    <property type="project" value="UniProtKB-KW"/>
</dbReference>
<comment type="subunit">
    <text evidence="2">Homotrimer.</text>
</comment>
<feature type="domain" description="Porin" evidence="12">
    <location>
        <begin position="8"/>
        <end position="375"/>
    </location>
</feature>
<evidence type="ECO:0000256" key="10">
    <source>
        <dbReference type="ARBA" id="ARBA00023237"/>
    </source>
</evidence>
<dbReference type="Pfam" id="PF13609">
    <property type="entry name" value="Porin_4"/>
    <property type="match status" value="1"/>
</dbReference>
<accession>A0A936Z5Y7</accession>
<keyword evidence="4" id="KW-1134">Transmembrane beta strand</keyword>
<gene>
    <name evidence="13" type="ORF">JJ685_25805</name>
</gene>
<dbReference type="AlphaFoldDB" id="A0A936Z5Y7"/>
<dbReference type="InterPro" id="IPR023614">
    <property type="entry name" value="Porin_dom_sf"/>
</dbReference>
<evidence type="ECO:0000256" key="4">
    <source>
        <dbReference type="ARBA" id="ARBA00022452"/>
    </source>
</evidence>
<sequence length="405" mass="42117">MRYRLALAAAPLLAACAPAFAQSNVTLFGVFDAGLLYMSSESASRLGYIPRPEAAGSNVHFKDGGLGASNWGMRGREDLGGGLAATFRLQGNFNVKDGTTGGPNSLGTTSFFNQYATVGLTGNWGEVTLGRTVSPMYWALASTDARGGRYFGSALTGLVGMNSASGAFIGNNSNVAFGTVYNDNAIVYNSPAFYGLKVSAEYAFGETLDSTKANSQQALTAIYEAGGLRLSGLVYNGYGNNLPAATTLFTAATGSAATGAAAAAARGFSPTANTNRLSSLGAAYATGPWNFAGGFFWARNPSHAIVPGGSDSLNMWHAGVGYKPLAHINVTAGFYRVDDNKNEGNHATQFAAGLEYSLSKRTTFYVEGAAVRNTGANMNLSPVYATTVAANKNVTAFMTGMRHTF</sequence>
<keyword evidence="9" id="KW-0472">Membrane</keyword>